<feature type="region of interest" description="Disordered" evidence="1">
    <location>
        <begin position="320"/>
        <end position="356"/>
    </location>
</feature>
<dbReference type="AlphaFoldDB" id="A0A2S5BCK5"/>
<evidence type="ECO:0000313" key="3">
    <source>
        <dbReference type="Proteomes" id="UP000237144"/>
    </source>
</evidence>
<feature type="compositionally biased region" description="Basic and acidic residues" evidence="1">
    <location>
        <begin position="223"/>
        <end position="238"/>
    </location>
</feature>
<dbReference type="STRING" id="741276.A0A2S5BCK5"/>
<organism evidence="2 3">
    <name type="scientific">Rhodotorula taiwanensis</name>
    <dbReference type="NCBI Taxonomy" id="741276"/>
    <lineage>
        <taxon>Eukaryota</taxon>
        <taxon>Fungi</taxon>
        <taxon>Dikarya</taxon>
        <taxon>Basidiomycota</taxon>
        <taxon>Pucciniomycotina</taxon>
        <taxon>Microbotryomycetes</taxon>
        <taxon>Sporidiobolales</taxon>
        <taxon>Sporidiobolaceae</taxon>
        <taxon>Rhodotorula</taxon>
    </lineage>
</organism>
<dbReference type="PANTHER" id="PTHR14659">
    <property type="entry name" value="ALPHA- AND GAMMA-ADAPTIN-BINDING PROTEIN P34"/>
    <property type="match status" value="1"/>
</dbReference>
<evidence type="ECO:0000256" key="1">
    <source>
        <dbReference type="SAM" id="MobiDB-lite"/>
    </source>
</evidence>
<feature type="compositionally biased region" description="Polar residues" evidence="1">
    <location>
        <begin position="257"/>
        <end position="276"/>
    </location>
</feature>
<feature type="region of interest" description="Disordered" evidence="1">
    <location>
        <begin position="223"/>
        <end position="276"/>
    </location>
</feature>
<reference evidence="2 3" key="1">
    <citation type="journal article" date="2018" name="Front. Microbiol.">
        <title>Prospects for Fungal Bioremediation of Acidic Radioactive Waste Sites: Characterization and Genome Sequence of Rhodotorula taiwanensis MD1149.</title>
        <authorList>
            <person name="Tkavc R."/>
            <person name="Matrosova V.Y."/>
            <person name="Grichenko O.E."/>
            <person name="Gostincar C."/>
            <person name="Volpe R.P."/>
            <person name="Klimenkova P."/>
            <person name="Gaidamakova E.K."/>
            <person name="Zhou C.E."/>
            <person name="Stewart B.J."/>
            <person name="Lyman M.G."/>
            <person name="Malfatti S.A."/>
            <person name="Rubinfeld B."/>
            <person name="Courtot M."/>
            <person name="Singh J."/>
            <person name="Dalgard C.L."/>
            <person name="Hamilton T."/>
            <person name="Frey K.G."/>
            <person name="Gunde-Cimerman N."/>
            <person name="Dugan L."/>
            <person name="Daly M.J."/>
        </authorList>
    </citation>
    <scope>NUCLEOTIDE SEQUENCE [LARGE SCALE GENOMIC DNA]</scope>
    <source>
        <strain evidence="2 3">MD1149</strain>
    </source>
</reference>
<keyword evidence="3" id="KW-1185">Reference proteome</keyword>
<dbReference type="InterPro" id="IPR019341">
    <property type="entry name" value="Alpha/Gamma-adaptin-bd_p34"/>
</dbReference>
<feature type="compositionally biased region" description="Low complexity" evidence="1">
    <location>
        <begin position="320"/>
        <end position="337"/>
    </location>
</feature>
<accession>A0A2S5BCK5</accession>
<dbReference type="OrthoDB" id="2530146at2759"/>
<dbReference type="Proteomes" id="UP000237144">
    <property type="component" value="Unassembled WGS sequence"/>
</dbReference>
<sequence length="406" mass="42423">MPRNASPESRILVCPVEPLDRSDALAFIDRLRSSGERVQASRDGSAAASSGAAPCRDVALSASDDLPWTITNKYYEADVHFRVAGGSGEPGEHVDGLNVDLTDGTEPAVVVLAAAHSPPASPSLASLLSRISVRATAPEVSILVTLAAAEGSATSRDRGDPADIWQDLALAHEFEWIHVPLDGDASSAGAPTQDELEDGIGAVVAALHAHVWPNMRMVERRPQRLRLRRDSSEGDVPARRASLVHGREEPADPQGSHPFSNGSLRPMATSSDPTDWSFPSTFLPSVPRSSGSSLGNGVALASGAGGTAFEDDFAPFVSASANGSSSSPAANSLAFSSDATNPERDPARGAEAGGDEDDLADLFERVSLARSQAQGMDLAARRDFAAKMVKELLGDDVEGLSDLDDD</sequence>
<protein>
    <submittedName>
        <fullName evidence="2">Uncharacterized protein</fullName>
    </submittedName>
</protein>
<evidence type="ECO:0000313" key="2">
    <source>
        <dbReference type="EMBL" id="POY74509.1"/>
    </source>
</evidence>
<proteinExistence type="predicted"/>
<dbReference type="Pfam" id="PF10199">
    <property type="entry name" value="Adaptin_binding"/>
    <property type="match status" value="1"/>
</dbReference>
<comment type="caution">
    <text evidence="2">The sequence shown here is derived from an EMBL/GenBank/DDBJ whole genome shotgun (WGS) entry which is preliminary data.</text>
</comment>
<dbReference type="PANTHER" id="PTHR14659:SF1">
    <property type="entry name" value="ALPHA- AND GAMMA-ADAPTIN-BINDING PROTEIN P34"/>
    <property type="match status" value="1"/>
</dbReference>
<dbReference type="EMBL" id="PJQD01000023">
    <property type="protein sequence ID" value="POY74509.1"/>
    <property type="molecule type" value="Genomic_DNA"/>
</dbReference>
<gene>
    <name evidence="2" type="ORF">BMF94_2269</name>
</gene>
<name>A0A2S5BCK5_9BASI</name>